<dbReference type="EMBL" id="QBLH01001448">
    <property type="protein sequence ID" value="TGZ51862.1"/>
    <property type="molecule type" value="Genomic_DNA"/>
</dbReference>
<name>A0A4S2KPV1_9HYME</name>
<dbReference type="Proteomes" id="UP000310200">
    <property type="component" value="Unassembled WGS sequence"/>
</dbReference>
<organism evidence="2 3">
    <name type="scientific">Temnothorax longispinosus</name>
    <dbReference type="NCBI Taxonomy" id="300112"/>
    <lineage>
        <taxon>Eukaryota</taxon>
        <taxon>Metazoa</taxon>
        <taxon>Ecdysozoa</taxon>
        <taxon>Arthropoda</taxon>
        <taxon>Hexapoda</taxon>
        <taxon>Insecta</taxon>
        <taxon>Pterygota</taxon>
        <taxon>Neoptera</taxon>
        <taxon>Endopterygota</taxon>
        <taxon>Hymenoptera</taxon>
        <taxon>Apocrita</taxon>
        <taxon>Aculeata</taxon>
        <taxon>Formicoidea</taxon>
        <taxon>Formicidae</taxon>
        <taxon>Myrmicinae</taxon>
        <taxon>Temnothorax</taxon>
    </lineage>
</organism>
<dbReference type="AlphaFoldDB" id="A0A4S2KPV1"/>
<gene>
    <name evidence="2" type="ORF">DBV15_08732</name>
</gene>
<reference evidence="2 3" key="1">
    <citation type="journal article" date="2019" name="Philos. Trans. R. Soc. Lond., B, Biol. Sci.">
        <title>Ant behaviour and brain gene expression of defending hosts depend on the ecological success of the intruding social parasite.</title>
        <authorList>
            <person name="Kaur R."/>
            <person name="Stoldt M."/>
            <person name="Jongepier E."/>
            <person name="Feldmeyer B."/>
            <person name="Menzel F."/>
            <person name="Bornberg-Bauer E."/>
            <person name="Foitzik S."/>
        </authorList>
    </citation>
    <scope>NUCLEOTIDE SEQUENCE [LARGE SCALE GENOMIC DNA]</scope>
    <source>
        <tissue evidence="2">Whole body</tissue>
    </source>
</reference>
<keyword evidence="3" id="KW-1185">Reference proteome</keyword>
<feature type="region of interest" description="Disordered" evidence="1">
    <location>
        <begin position="92"/>
        <end position="111"/>
    </location>
</feature>
<accession>A0A4S2KPV1</accession>
<proteinExistence type="predicted"/>
<feature type="compositionally biased region" description="Basic and acidic residues" evidence="1">
    <location>
        <begin position="101"/>
        <end position="111"/>
    </location>
</feature>
<comment type="caution">
    <text evidence="2">The sequence shown here is derived from an EMBL/GenBank/DDBJ whole genome shotgun (WGS) entry which is preliminary data.</text>
</comment>
<sequence length="144" mass="16590">MADRYRKLGASLKLRDTLPMKADNSGEVWVRTKREGKKSRERAPRLNRGGKEYCDEQAGQRERFRALVRRMGGRTLIPLTCEIKRWKDRSEEECVPEGEETQMRKGREKGIDGQGTCVRWTWVRPGGTSCSPSRLPINQTRPNA</sequence>
<protein>
    <submittedName>
        <fullName evidence="2">Uncharacterized protein</fullName>
    </submittedName>
</protein>
<evidence type="ECO:0000313" key="2">
    <source>
        <dbReference type="EMBL" id="TGZ51862.1"/>
    </source>
</evidence>
<evidence type="ECO:0000313" key="3">
    <source>
        <dbReference type="Proteomes" id="UP000310200"/>
    </source>
</evidence>
<evidence type="ECO:0000256" key="1">
    <source>
        <dbReference type="SAM" id="MobiDB-lite"/>
    </source>
</evidence>